<keyword evidence="2" id="KW-0472">Membrane</keyword>
<reference evidence="3 4" key="1">
    <citation type="submission" date="2020-04" db="EMBL/GenBank/DDBJ databases">
        <title>Perkinsus olseni comparative genomics.</title>
        <authorList>
            <person name="Bogema D.R."/>
        </authorList>
    </citation>
    <scope>NUCLEOTIDE SEQUENCE [LARGE SCALE GENOMIC DNA]</scope>
    <source>
        <strain evidence="3 4">ATCC PRA-207</strain>
    </source>
</reference>
<dbReference type="EMBL" id="JABANO010015830">
    <property type="protein sequence ID" value="KAF4736216.1"/>
    <property type="molecule type" value="Genomic_DNA"/>
</dbReference>
<feature type="transmembrane region" description="Helical" evidence="2">
    <location>
        <begin position="243"/>
        <end position="265"/>
    </location>
</feature>
<evidence type="ECO:0000256" key="1">
    <source>
        <dbReference type="SAM" id="MobiDB-lite"/>
    </source>
</evidence>
<name>A0A7J6SVR0_PEROL</name>
<accession>A0A7J6SVR0</accession>
<feature type="region of interest" description="Disordered" evidence="1">
    <location>
        <begin position="196"/>
        <end position="218"/>
    </location>
</feature>
<feature type="transmembrane region" description="Helical" evidence="2">
    <location>
        <begin position="142"/>
        <end position="165"/>
    </location>
</feature>
<keyword evidence="2" id="KW-1133">Transmembrane helix</keyword>
<sequence>MHHNTIIIIPSSLSLSPECMKPFGNINNMNSSSDNIINWGVIDDRNNNDIQWLASPIISKHHFKDVTTSDWLGQDTAMIKIRVSFYHPTTAIFTYVETSGEVDPIDGAIPIKTHITSMRNILLLHEQQQQSTTTTSSSSSSFILFISLSLILGILTLLLDIYSLLLSQTSCTRHHHHHNNNNNRRVRTSFDDTTIVSGKDKKTQHAQQQGEDNRRLDTKSLYHHHHDDEEEFRGNRRNYRWKPIAFTLVFLCIMILRLVLHTSIIRYDHAMHHLLDNAYMNNNNNKKNIVMMMMTEEGTSHITSSGIGLGASATAATAAAAADAAAEAAAEKRQQQSYQEFIQVYYDTMERLSDMSNTYFIINICTMIGMTLCGWRVLQIIHAHPRIALLEMVRSE</sequence>
<dbReference type="AlphaFoldDB" id="A0A7J6SVR0"/>
<organism evidence="3 4">
    <name type="scientific">Perkinsus olseni</name>
    <name type="common">Perkinsus atlanticus</name>
    <dbReference type="NCBI Taxonomy" id="32597"/>
    <lineage>
        <taxon>Eukaryota</taxon>
        <taxon>Sar</taxon>
        <taxon>Alveolata</taxon>
        <taxon>Perkinsozoa</taxon>
        <taxon>Perkinsea</taxon>
        <taxon>Perkinsida</taxon>
        <taxon>Perkinsidae</taxon>
        <taxon>Perkinsus</taxon>
    </lineage>
</organism>
<feature type="transmembrane region" description="Helical" evidence="2">
    <location>
        <begin position="359"/>
        <end position="378"/>
    </location>
</feature>
<comment type="caution">
    <text evidence="3">The sequence shown here is derived from an EMBL/GenBank/DDBJ whole genome shotgun (WGS) entry which is preliminary data.</text>
</comment>
<keyword evidence="2" id="KW-0812">Transmembrane</keyword>
<evidence type="ECO:0000313" key="3">
    <source>
        <dbReference type="EMBL" id="KAF4736216.1"/>
    </source>
</evidence>
<protein>
    <submittedName>
        <fullName evidence="3">Uncharacterized protein</fullName>
    </submittedName>
</protein>
<evidence type="ECO:0000256" key="2">
    <source>
        <dbReference type="SAM" id="Phobius"/>
    </source>
</evidence>
<evidence type="ECO:0000313" key="4">
    <source>
        <dbReference type="Proteomes" id="UP000553632"/>
    </source>
</evidence>
<gene>
    <name evidence="3" type="ORF">FOZ63_033703</name>
</gene>
<keyword evidence="4" id="KW-1185">Reference proteome</keyword>
<proteinExistence type="predicted"/>
<dbReference type="Proteomes" id="UP000553632">
    <property type="component" value="Unassembled WGS sequence"/>
</dbReference>